<evidence type="ECO:0000313" key="2">
    <source>
        <dbReference type="EMBL" id="GAA1732224.1"/>
    </source>
</evidence>
<sequence length="413" mass="44360">MHHESPSVTADSIAPLDVTQPWIAAAGVVLIASSFDIDFGVTVGLVVAVALMPLWWRHARTYRGFTLIAALVAISALSSVWLTASRAGDHEWSPAWSVDVVAGLLTIAAGTGYILWTRRWLQPWLVGALFGVGMLLAIRPGEGMFAENPWRFGFSVPVTVLTLALASRAKHRWPEMLVLVGLAVLSAVNGGRSSSAIMILVLLLVLWQARRPTGRSWFATLRTAAFLAATAATTYFIGQAAILEGLLGEGARERTELQITYSGSLITGGRPEIGAFSALLFRFPFGFGGGTAPAAGEIHVAKEGMAALNYDPNNGYVERFMFGNGFELHSLAGDLWAWCGLPGLLLAVTLAVLLVLHLVRRLNSRTLSALLTFLVVKSLWNIFFSPFASSLTVLVIALGLLLVVRESATHKEA</sequence>
<feature type="transmembrane region" description="Helical" evidence="1">
    <location>
        <begin position="379"/>
        <end position="404"/>
    </location>
</feature>
<reference evidence="3" key="1">
    <citation type="journal article" date="2019" name="Int. J. Syst. Evol. Microbiol.">
        <title>The Global Catalogue of Microorganisms (GCM) 10K type strain sequencing project: providing services to taxonomists for standard genome sequencing and annotation.</title>
        <authorList>
            <consortium name="The Broad Institute Genomics Platform"/>
            <consortium name="The Broad Institute Genome Sequencing Center for Infectious Disease"/>
            <person name="Wu L."/>
            <person name="Ma J."/>
        </authorList>
    </citation>
    <scope>NUCLEOTIDE SEQUENCE [LARGE SCALE GENOMIC DNA]</scope>
    <source>
        <strain evidence="3">JCM 15589</strain>
    </source>
</reference>
<feature type="transmembrane region" description="Helical" evidence="1">
    <location>
        <begin position="96"/>
        <end position="116"/>
    </location>
</feature>
<protein>
    <recommendedName>
        <fullName evidence="4">O-antigen ligase</fullName>
    </recommendedName>
</protein>
<keyword evidence="3" id="KW-1185">Reference proteome</keyword>
<evidence type="ECO:0000313" key="3">
    <source>
        <dbReference type="Proteomes" id="UP001501138"/>
    </source>
</evidence>
<feature type="transmembrane region" description="Helical" evidence="1">
    <location>
        <begin position="335"/>
        <end position="359"/>
    </location>
</feature>
<evidence type="ECO:0000256" key="1">
    <source>
        <dbReference type="SAM" id="Phobius"/>
    </source>
</evidence>
<keyword evidence="1" id="KW-1133">Transmembrane helix</keyword>
<comment type="caution">
    <text evidence="2">The sequence shown here is derived from an EMBL/GenBank/DDBJ whole genome shotgun (WGS) entry which is preliminary data.</text>
</comment>
<accession>A0ABP4VRK6</accession>
<feature type="transmembrane region" description="Helical" evidence="1">
    <location>
        <begin position="121"/>
        <end position="138"/>
    </location>
</feature>
<proteinExistence type="predicted"/>
<evidence type="ECO:0008006" key="4">
    <source>
        <dbReference type="Google" id="ProtNLM"/>
    </source>
</evidence>
<feature type="transmembrane region" description="Helical" evidence="1">
    <location>
        <begin position="64"/>
        <end position="84"/>
    </location>
</feature>
<keyword evidence="1" id="KW-0812">Transmembrane</keyword>
<feature type="transmembrane region" description="Helical" evidence="1">
    <location>
        <begin position="225"/>
        <end position="247"/>
    </location>
</feature>
<gene>
    <name evidence="2" type="ORF">GCM10009809_29650</name>
</gene>
<feature type="transmembrane region" description="Helical" evidence="1">
    <location>
        <begin position="178"/>
        <end position="205"/>
    </location>
</feature>
<dbReference type="EMBL" id="BAAAPM010000005">
    <property type="protein sequence ID" value="GAA1732224.1"/>
    <property type="molecule type" value="Genomic_DNA"/>
</dbReference>
<keyword evidence="1" id="KW-0472">Membrane</keyword>
<feature type="transmembrane region" description="Helical" evidence="1">
    <location>
        <begin position="22"/>
        <end position="52"/>
    </location>
</feature>
<dbReference type="Proteomes" id="UP001501138">
    <property type="component" value="Unassembled WGS sequence"/>
</dbReference>
<name>A0ABP4VRK6_9MICO</name>
<organism evidence="2 3">
    <name type="scientific">Isoptericola hypogeus</name>
    <dbReference type="NCBI Taxonomy" id="300179"/>
    <lineage>
        <taxon>Bacteria</taxon>
        <taxon>Bacillati</taxon>
        <taxon>Actinomycetota</taxon>
        <taxon>Actinomycetes</taxon>
        <taxon>Micrococcales</taxon>
        <taxon>Promicromonosporaceae</taxon>
        <taxon>Isoptericola</taxon>
    </lineage>
</organism>